<proteinExistence type="predicted"/>
<name>A0AC58TXK2_TOBAC</name>
<reference evidence="1" key="1">
    <citation type="journal article" date="2014" name="Nat. Commun.">
        <title>The tobacco genome sequence and its comparison with those of tomato and potato.</title>
        <authorList>
            <person name="Sierro N."/>
            <person name="Battey J.N."/>
            <person name="Ouadi S."/>
            <person name="Bakaher N."/>
            <person name="Bovet L."/>
            <person name="Willig A."/>
            <person name="Goepfert S."/>
            <person name="Peitsch M.C."/>
            <person name="Ivanov N.V."/>
        </authorList>
    </citation>
    <scope>NUCLEOTIDE SEQUENCE [LARGE SCALE GENOMIC DNA]</scope>
</reference>
<dbReference type="RefSeq" id="XP_075101950.1">
    <property type="nucleotide sequence ID" value="XM_075245849.1"/>
</dbReference>
<gene>
    <name evidence="2" type="primary">LOC142177367</name>
</gene>
<dbReference type="Proteomes" id="UP000790787">
    <property type="component" value="Chromosome 3"/>
</dbReference>
<reference evidence="2" key="2">
    <citation type="submission" date="2025-08" db="UniProtKB">
        <authorList>
            <consortium name="RefSeq"/>
        </authorList>
    </citation>
    <scope>IDENTIFICATION</scope>
    <source>
        <tissue evidence="2">Leaf</tissue>
    </source>
</reference>
<evidence type="ECO:0000313" key="1">
    <source>
        <dbReference type="Proteomes" id="UP000790787"/>
    </source>
</evidence>
<accession>A0AC58TXK2</accession>
<evidence type="ECO:0000313" key="2">
    <source>
        <dbReference type="RefSeq" id="XP_075101950.1"/>
    </source>
</evidence>
<sequence length="671" mass="75633">MGITVENLILHVSDSTSSDGFNEFTLDPSYPLYIHPSDSPGIQLVTVPFNGTGFVIWRSSMLTSLSAKNKLGLITGKIAQPLSDSPYFPFWERCNDMVKAWITNSLTMEISISVMCLRTAREVWLDINDRFGQSNGSKYIQLQRELSSTFQGSSDIATYFTKMRSLWDELNSAYVGPSCSCGALPKFIKDQHLFQFLSGLNESYSTAKSSIIMMLPYPSISKVYSLLQQDESQKETHPVPPGFSLDSTSFSTPSTQFQPNKQFSQRVNFDSKKPQSSSSVSCKYYKKSGHNIEKCQRLYGFPPDFKFTKNKRSTSCVQMEEPSHVPYMNYPPTAIRSPDPPVHGFGKEQYGHLMTLLQEAHISPGYPAASAPTYNSGYAYFADRKPWILDFGATNHMTHTNISSQHSTSSFSFLNNITKWLQGESGFYWFYGPSLKRPLEIGKEAHGLYFLLPDMPLPSCFVPSSVSGNACTTSVDPLPHSPSCILFSTTNKMDLVWHQRLGYMPYNRMTSIPFLSGKINSKQPCSICLMARQQRLLFSDSSIKTTAPFQLVHIDVWGPYHTITYNGFSYFLTLVDDFTKVTWTYLLSCKASAFSVLKAFTLKAKVHFHSSIQSFISDNAYELGSSNKAKQFFADHDILHQTTVPHTPQQNGVVERKHKYLLETSRALLFQ</sequence>
<organism evidence="1 2">
    <name type="scientific">Nicotiana tabacum</name>
    <name type="common">Common tobacco</name>
    <dbReference type="NCBI Taxonomy" id="4097"/>
    <lineage>
        <taxon>Eukaryota</taxon>
        <taxon>Viridiplantae</taxon>
        <taxon>Streptophyta</taxon>
        <taxon>Embryophyta</taxon>
        <taxon>Tracheophyta</taxon>
        <taxon>Spermatophyta</taxon>
        <taxon>Magnoliopsida</taxon>
        <taxon>eudicotyledons</taxon>
        <taxon>Gunneridae</taxon>
        <taxon>Pentapetalae</taxon>
        <taxon>asterids</taxon>
        <taxon>lamiids</taxon>
        <taxon>Solanales</taxon>
        <taxon>Solanaceae</taxon>
        <taxon>Nicotianoideae</taxon>
        <taxon>Nicotianeae</taxon>
        <taxon>Nicotiana</taxon>
    </lineage>
</organism>
<protein>
    <submittedName>
        <fullName evidence="2">Uncharacterized protein LOC142177367</fullName>
    </submittedName>
</protein>
<keyword evidence="1" id="KW-1185">Reference proteome</keyword>